<dbReference type="AlphaFoldDB" id="A0A9P5A7N7"/>
<keyword evidence="2" id="KW-1185">Reference proteome</keyword>
<reference evidence="1" key="2">
    <citation type="submission" date="2020-02" db="EMBL/GenBank/DDBJ databases">
        <title>Identification and distribution of gene clusters putatively required for synthesis of sphingolipid metabolism inhibitors in phylogenetically diverse species of the filamentous fungus Fusarium.</title>
        <authorList>
            <person name="Kim H.-S."/>
            <person name="Busman M."/>
            <person name="Brown D.W."/>
            <person name="Divon H."/>
            <person name="Uhlig S."/>
            <person name="Proctor R.H."/>
        </authorList>
    </citation>
    <scope>NUCLEOTIDE SEQUENCE</scope>
    <source>
        <strain evidence="1">NRRL 25174</strain>
    </source>
</reference>
<reference evidence="1" key="1">
    <citation type="journal article" date="2017" name="Mycologia">
        <title>Fusarium algeriense, sp. nov., a novel toxigenic crown rot pathogen of durum wheat from Algeria is nested in the Fusarium burgessii species complex.</title>
        <authorList>
            <person name="Laraba I."/>
            <person name="Keddad A."/>
            <person name="Boureghda H."/>
            <person name="Abdallah N."/>
            <person name="Vaughan M.M."/>
            <person name="Proctor R.H."/>
            <person name="Busman M."/>
            <person name="O'Donnell K."/>
        </authorList>
    </citation>
    <scope>NUCLEOTIDE SEQUENCE</scope>
    <source>
        <strain evidence="1">NRRL 25174</strain>
    </source>
</reference>
<dbReference type="PANTHER" id="PTHR37542">
    <property type="entry name" value="HELO DOMAIN-CONTAINING PROTEIN-RELATED"/>
    <property type="match status" value="1"/>
</dbReference>
<protein>
    <recommendedName>
        <fullName evidence="3">Protein kinase domain-containing protein</fullName>
    </recommendedName>
</protein>
<evidence type="ECO:0000313" key="1">
    <source>
        <dbReference type="EMBL" id="KAF4332962.1"/>
    </source>
</evidence>
<dbReference type="OrthoDB" id="1911848at2759"/>
<evidence type="ECO:0008006" key="3">
    <source>
        <dbReference type="Google" id="ProtNLM"/>
    </source>
</evidence>
<accession>A0A9P5A7N7</accession>
<evidence type="ECO:0000313" key="2">
    <source>
        <dbReference type="Proteomes" id="UP000730481"/>
    </source>
</evidence>
<dbReference type="Proteomes" id="UP000730481">
    <property type="component" value="Unassembled WGS sequence"/>
</dbReference>
<name>A0A9P5A7N7_9HYPO</name>
<dbReference type="PANTHER" id="PTHR37542:SF1">
    <property type="entry name" value="PRION-INHIBITION AND PROPAGATION HELO DOMAIN-CONTAINING PROTEIN"/>
    <property type="match status" value="1"/>
</dbReference>
<dbReference type="SUPFAM" id="SSF56112">
    <property type="entry name" value="Protein kinase-like (PK-like)"/>
    <property type="match status" value="1"/>
</dbReference>
<dbReference type="EMBL" id="PVQB02000932">
    <property type="protein sequence ID" value="KAF4332962.1"/>
    <property type="molecule type" value="Genomic_DNA"/>
</dbReference>
<comment type="caution">
    <text evidence="1">The sequence shown here is derived from an EMBL/GenBank/DDBJ whole genome shotgun (WGS) entry which is preliminary data.</text>
</comment>
<gene>
    <name evidence="1" type="ORF">FBEOM_13235</name>
</gene>
<dbReference type="InterPro" id="IPR011009">
    <property type="entry name" value="Kinase-like_dom_sf"/>
</dbReference>
<organism evidence="1 2">
    <name type="scientific">Fusarium beomiforme</name>
    <dbReference type="NCBI Taxonomy" id="44412"/>
    <lineage>
        <taxon>Eukaryota</taxon>
        <taxon>Fungi</taxon>
        <taxon>Dikarya</taxon>
        <taxon>Ascomycota</taxon>
        <taxon>Pezizomycotina</taxon>
        <taxon>Sordariomycetes</taxon>
        <taxon>Hypocreomycetidae</taxon>
        <taxon>Hypocreales</taxon>
        <taxon>Nectriaceae</taxon>
        <taxon>Fusarium</taxon>
        <taxon>Fusarium burgessii species complex</taxon>
    </lineage>
</organism>
<sequence length="585" mass="66112">MSGLECVGVALAVADIVHTLTLYLIDGISDTSNFGADLESTRLALSTQANTFKDIKTLLFGPNGSQDQGIFSEFDAQTQLDIISILRHFRTSLESQYTLVNNKYGATTPSLGVVLDPDSGFGAHHTSTIFKRLRWGFGQKSKIDKIVRELDCWNGRLVRIVKLKLIVTEHAARQKKRSSDEPPVLLNIVQTTDFSGKQDPLGLKRDLQLANLALDYPDSTQVGSDLQIKAREDILVYENATDLMQPARRTQAPNMGWGYPPASQRSRIKRRLVNLRGQVVLLEYKDFVVDEAGQPSETSQARIGQLARILNQSKPERYRTLQCSAYYWFDERFALAFRIPPSLNPRYTTLAEILDRYKGQPPSLDDRFVLARKLCAAVAQLHTVGWVHKSIRSDNILFFNTSSDDSMSLSIKQSPKAPGPEIFESLYLSGWEYSRPETGLSSVRSGSEDIDENIYRHPDQWGLPTIRFNRNHDVYSLGVILLEISRWKRAITFHQSRFRNCEVATVVRDFFVQEAANTKTSGSMGYRYQEIILKCLQGTFEPPEAGEDSTRVRGDNVQSGLNIDFDNETFHHEVIEVLDEIVLHL</sequence>
<proteinExistence type="predicted"/>
<dbReference type="Gene3D" id="1.10.510.10">
    <property type="entry name" value="Transferase(Phosphotransferase) domain 1"/>
    <property type="match status" value="1"/>
</dbReference>